<dbReference type="Proteomes" id="UP000094527">
    <property type="component" value="Unassembled WGS sequence"/>
</dbReference>
<reference evidence="2 3" key="1">
    <citation type="journal article" date="2016" name="Genome Biol. Evol.">
        <title>Gene Family Evolution Reflects Adaptation to Soil Environmental Stressors in the Genome of the Collembolan Orchesella cincta.</title>
        <authorList>
            <person name="Faddeeva-Vakhrusheva A."/>
            <person name="Derks M.F."/>
            <person name="Anvar S.Y."/>
            <person name="Agamennone V."/>
            <person name="Suring W."/>
            <person name="Smit S."/>
            <person name="van Straalen N.M."/>
            <person name="Roelofs D."/>
        </authorList>
    </citation>
    <scope>NUCLEOTIDE SEQUENCE [LARGE SCALE GENOMIC DNA]</scope>
    <source>
        <tissue evidence="2">Mixed pool</tissue>
    </source>
</reference>
<dbReference type="AlphaFoldDB" id="A0A1D2N7W7"/>
<comment type="caution">
    <text evidence="2">The sequence shown here is derived from an EMBL/GenBank/DDBJ whole genome shotgun (WGS) entry which is preliminary data.</text>
</comment>
<feature type="region of interest" description="Disordered" evidence="1">
    <location>
        <begin position="29"/>
        <end position="58"/>
    </location>
</feature>
<name>A0A1D2N7W7_ORCCI</name>
<proteinExistence type="predicted"/>
<evidence type="ECO:0000313" key="3">
    <source>
        <dbReference type="Proteomes" id="UP000094527"/>
    </source>
</evidence>
<feature type="compositionally biased region" description="Low complexity" evidence="1">
    <location>
        <begin position="41"/>
        <end position="53"/>
    </location>
</feature>
<keyword evidence="3" id="KW-1185">Reference proteome</keyword>
<organism evidence="2 3">
    <name type="scientific">Orchesella cincta</name>
    <name type="common">Springtail</name>
    <name type="synonym">Podura cincta</name>
    <dbReference type="NCBI Taxonomy" id="48709"/>
    <lineage>
        <taxon>Eukaryota</taxon>
        <taxon>Metazoa</taxon>
        <taxon>Ecdysozoa</taxon>
        <taxon>Arthropoda</taxon>
        <taxon>Hexapoda</taxon>
        <taxon>Collembola</taxon>
        <taxon>Entomobryomorpha</taxon>
        <taxon>Entomobryoidea</taxon>
        <taxon>Orchesellidae</taxon>
        <taxon>Orchesellinae</taxon>
        <taxon>Orchesella</taxon>
    </lineage>
</organism>
<dbReference type="EMBL" id="LJIJ01000156">
    <property type="protein sequence ID" value="ODN01373.1"/>
    <property type="molecule type" value="Genomic_DNA"/>
</dbReference>
<feature type="compositionally biased region" description="Polar residues" evidence="1">
    <location>
        <begin position="29"/>
        <end position="40"/>
    </location>
</feature>
<accession>A0A1D2N7W7</accession>
<sequence length="116" mass="12398">MSTCPPSVTSKSADTTFVLGKDGIAKSLSWTGRNNHNLNQPGTSTSSSGASTPTDEDESCQVCARPTAPLFCFSCGFFMANGRVFRPCAMHPKVIFYSDFSTCPKCKKKGALSELD</sequence>
<evidence type="ECO:0000256" key="1">
    <source>
        <dbReference type="SAM" id="MobiDB-lite"/>
    </source>
</evidence>
<protein>
    <submittedName>
        <fullName evidence="2">Uncharacterized protein</fullName>
    </submittedName>
</protein>
<evidence type="ECO:0000313" key="2">
    <source>
        <dbReference type="EMBL" id="ODN01373.1"/>
    </source>
</evidence>
<gene>
    <name evidence="2" type="ORF">Ocin01_05310</name>
</gene>